<evidence type="ECO:0000313" key="1">
    <source>
        <dbReference type="EMBL" id="MXQ54764.1"/>
    </source>
</evidence>
<sequence>MPQTVPMHLGLRLLTQHIVVLVTDDKHFKRKLGNGTWNDIVSSVRVK</sequence>
<dbReference type="EMBL" id="WUUL01000009">
    <property type="protein sequence ID" value="MXQ54764.1"/>
    <property type="molecule type" value="Genomic_DNA"/>
</dbReference>
<comment type="caution">
    <text evidence="1">The sequence shown here is derived from an EMBL/GenBank/DDBJ whole genome shotgun (WGS) entry which is preliminary data.</text>
</comment>
<gene>
    <name evidence="1" type="ORF">GSM42_13780</name>
</gene>
<protein>
    <submittedName>
        <fullName evidence="1">Uncharacterized protein</fullName>
    </submittedName>
</protein>
<proteinExistence type="predicted"/>
<evidence type="ECO:0000313" key="2">
    <source>
        <dbReference type="Proteomes" id="UP000430692"/>
    </source>
</evidence>
<keyword evidence="2" id="KW-1185">Reference proteome</keyword>
<dbReference type="AlphaFoldDB" id="A0A6I4W1W5"/>
<name>A0A6I4W1W5_9BACL</name>
<dbReference type="RefSeq" id="WP_160802115.1">
    <property type="nucleotide sequence ID" value="NZ_WUUL01000009.1"/>
</dbReference>
<accession>A0A6I4W1W5</accession>
<organism evidence="1 2">
    <name type="scientific">Shimazuella alba</name>
    <dbReference type="NCBI Taxonomy" id="2690964"/>
    <lineage>
        <taxon>Bacteria</taxon>
        <taxon>Bacillati</taxon>
        <taxon>Bacillota</taxon>
        <taxon>Bacilli</taxon>
        <taxon>Bacillales</taxon>
        <taxon>Thermoactinomycetaceae</taxon>
        <taxon>Shimazuella</taxon>
    </lineage>
</organism>
<dbReference type="Proteomes" id="UP000430692">
    <property type="component" value="Unassembled WGS sequence"/>
</dbReference>
<reference evidence="1 2" key="1">
    <citation type="submission" date="2019-12" db="EMBL/GenBank/DDBJ databases">
        <title>Whole-genome analyses of novel actinobacteria.</title>
        <authorList>
            <person name="Sahin N."/>
            <person name="Saygin H."/>
        </authorList>
    </citation>
    <scope>NUCLEOTIDE SEQUENCE [LARGE SCALE GENOMIC DNA]</scope>
    <source>
        <strain evidence="1 2">KC615</strain>
    </source>
</reference>